<feature type="non-terminal residue" evidence="2">
    <location>
        <position position="126"/>
    </location>
</feature>
<protein>
    <submittedName>
        <fullName evidence="2">Uncharacterized protein</fullName>
    </submittedName>
</protein>
<sequence length="126" mass="14331">MLDLKSKGDMSMDKLQNEVTTTNLMEEKLQNEATPFTDCLLPKPKCHNESVVAFERIVDATTETQRNEKERMMNESLPQMESPPPPEPPDTGLLVSQFHGDDSVSVMKMEEQGKTVEEKEIHHTIM</sequence>
<reference evidence="2 3" key="1">
    <citation type="journal article" date="2018" name="Front. Plant Sci.">
        <title>Red Clover (Trifolium pratense) and Zigzag Clover (T. medium) - A Picture of Genomic Similarities and Differences.</title>
        <authorList>
            <person name="Dluhosova J."/>
            <person name="Istvanek J."/>
            <person name="Nedelnik J."/>
            <person name="Repkova J."/>
        </authorList>
    </citation>
    <scope>NUCLEOTIDE SEQUENCE [LARGE SCALE GENOMIC DNA]</scope>
    <source>
        <strain evidence="3">cv. 10/8</strain>
        <tissue evidence="2">Leaf</tissue>
    </source>
</reference>
<proteinExistence type="predicted"/>
<organism evidence="2 3">
    <name type="scientific">Trifolium medium</name>
    <dbReference type="NCBI Taxonomy" id="97028"/>
    <lineage>
        <taxon>Eukaryota</taxon>
        <taxon>Viridiplantae</taxon>
        <taxon>Streptophyta</taxon>
        <taxon>Embryophyta</taxon>
        <taxon>Tracheophyta</taxon>
        <taxon>Spermatophyta</taxon>
        <taxon>Magnoliopsida</taxon>
        <taxon>eudicotyledons</taxon>
        <taxon>Gunneridae</taxon>
        <taxon>Pentapetalae</taxon>
        <taxon>rosids</taxon>
        <taxon>fabids</taxon>
        <taxon>Fabales</taxon>
        <taxon>Fabaceae</taxon>
        <taxon>Papilionoideae</taxon>
        <taxon>50 kb inversion clade</taxon>
        <taxon>NPAAA clade</taxon>
        <taxon>Hologalegina</taxon>
        <taxon>IRL clade</taxon>
        <taxon>Trifolieae</taxon>
        <taxon>Trifolium</taxon>
    </lineage>
</organism>
<comment type="caution">
    <text evidence="2">The sequence shown here is derived from an EMBL/GenBank/DDBJ whole genome shotgun (WGS) entry which is preliminary data.</text>
</comment>
<keyword evidence="3" id="KW-1185">Reference proteome</keyword>
<dbReference type="EMBL" id="LXQA010223136">
    <property type="protein sequence ID" value="MCI35417.1"/>
    <property type="molecule type" value="Genomic_DNA"/>
</dbReference>
<dbReference type="Proteomes" id="UP000265520">
    <property type="component" value="Unassembled WGS sequence"/>
</dbReference>
<feature type="region of interest" description="Disordered" evidence="1">
    <location>
        <begin position="62"/>
        <end position="92"/>
    </location>
</feature>
<dbReference type="AlphaFoldDB" id="A0A392RGT1"/>
<evidence type="ECO:0000256" key="1">
    <source>
        <dbReference type="SAM" id="MobiDB-lite"/>
    </source>
</evidence>
<evidence type="ECO:0000313" key="2">
    <source>
        <dbReference type="EMBL" id="MCI35417.1"/>
    </source>
</evidence>
<name>A0A392RGT1_9FABA</name>
<evidence type="ECO:0000313" key="3">
    <source>
        <dbReference type="Proteomes" id="UP000265520"/>
    </source>
</evidence>
<accession>A0A392RGT1</accession>